<dbReference type="Proteomes" id="UP000295554">
    <property type="component" value="Unassembled WGS sequence"/>
</dbReference>
<dbReference type="PIRSF" id="PIRSF001217">
    <property type="entry name" value="Protease_4_SppA"/>
    <property type="match status" value="1"/>
</dbReference>
<dbReference type="InterPro" id="IPR047272">
    <property type="entry name" value="S49_SppA_C"/>
</dbReference>
<feature type="active site" description="Proton donor/acceptor" evidence="5">
    <location>
        <position position="201"/>
    </location>
</feature>
<dbReference type="InterPro" id="IPR004634">
    <property type="entry name" value="Pept_S49_pIV"/>
</dbReference>
<dbReference type="CDD" id="cd07018">
    <property type="entry name" value="S49_SppA_67K_type"/>
    <property type="match status" value="1"/>
</dbReference>
<feature type="domain" description="Peptidase S49" evidence="7">
    <location>
        <begin position="133"/>
        <end position="289"/>
    </location>
</feature>
<organism evidence="8 9">
    <name type="scientific">Seongchinamella unica</name>
    <dbReference type="NCBI Taxonomy" id="2547392"/>
    <lineage>
        <taxon>Bacteria</taxon>
        <taxon>Pseudomonadati</taxon>
        <taxon>Pseudomonadota</taxon>
        <taxon>Gammaproteobacteria</taxon>
        <taxon>Cellvibrionales</taxon>
        <taxon>Halieaceae</taxon>
        <taxon>Seongchinamella</taxon>
    </lineage>
</organism>
<feature type="domain" description="Peptidase S49" evidence="7">
    <location>
        <begin position="390"/>
        <end position="540"/>
    </location>
</feature>
<dbReference type="AlphaFoldDB" id="A0A4R5LUE6"/>
<keyword evidence="6" id="KW-0472">Membrane</keyword>
<dbReference type="PANTHER" id="PTHR33209">
    <property type="entry name" value="PROTEASE 4"/>
    <property type="match status" value="1"/>
</dbReference>
<dbReference type="Gene3D" id="6.20.330.10">
    <property type="match status" value="1"/>
</dbReference>
<dbReference type="GO" id="GO:0006465">
    <property type="term" value="P:signal peptide processing"/>
    <property type="evidence" value="ECO:0007669"/>
    <property type="project" value="InterPro"/>
</dbReference>
<gene>
    <name evidence="8" type="primary">sppA</name>
    <name evidence="8" type="ORF">E2F43_00810</name>
</gene>
<dbReference type="EMBL" id="SMSE01000001">
    <property type="protein sequence ID" value="TDG14818.1"/>
    <property type="molecule type" value="Genomic_DNA"/>
</dbReference>
<keyword evidence="4" id="KW-0720">Serine protease</keyword>
<evidence type="ECO:0000313" key="9">
    <source>
        <dbReference type="Proteomes" id="UP000295554"/>
    </source>
</evidence>
<evidence type="ECO:0000256" key="2">
    <source>
        <dbReference type="ARBA" id="ARBA00022670"/>
    </source>
</evidence>
<feature type="active site" description="Nucleophile" evidence="5">
    <location>
        <position position="406"/>
    </location>
</feature>
<evidence type="ECO:0000256" key="6">
    <source>
        <dbReference type="SAM" id="Phobius"/>
    </source>
</evidence>
<dbReference type="GO" id="GO:0016020">
    <property type="term" value="C:membrane"/>
    <property type="evidence" value="ECO:0007669"/>
    <property type="project" value="InterPro"/>
</dbReference>
<dbReference type="Gene3D" id="3.90.226.10">
    <property type="entry name" value="2-enoyl-CoA Hydratase, Chain A, domain 1"/>
    <property type="match status" value="2"/>
</dbReference>
<dbReference type="NCBIfam" id="TIGR00705">
    <property type="entry name" value="SppA_67K"/>
    <property type="match status" value="1"/>
</dbReference>
<keyword evidence="9" id="KW-1185">Reference proteome</keyword>
<keyword evidence="6" id="KW-1133">Transmembrane helix</keyword>
<name>A0A4R5LUE6_9GAMM</name>
<evidence type="ECO:0000256" key="3">
    <source>
        <dbReference type="ARBA" id="ARBA00022801"/>
    </source>
</evidence>
<sequence>MSKPSLLRRILSGIWNTITRIRMALANLLFLLMLAVIYFVYFGGSPEPLPEKAALLLNPMGSIVDQKSPVDPLQALLGEASPAEHEVLLRDVIEAIEIAGEDDSINSLVMELDYLMYAGISRSQEIVAALESFRASGKPIVAVGDFFTQDQYLLASYADELISHPMGGVALEGFSVYHNYYAEALDKLSVSMHVFRAGQHKSAVEPLIRKDMSRGEKDVALEWLDDLWGNYTDTVERNRQLDSGAVNAYVNGFAAAMTSGDGDSAKVALEAGLVDQLMTRSQANDYLADMVGARNEDGVYEAIPFERYLSRKRPLQLPLDNQPRVAVITAQGNMLPGEQPPGTIGADSLSRLLRTTAAKPGVEAIVLRINTPGGSMFASEIIRQQILEVRADGTPVVVSMGAVAASGGYYIAAAADEIFATANTITGSIGVFAAFPTLENLLQRGGIYTDGVGTTSMAGSLRLDRPLNPQLAASLDAGVMHAYQLFLQVVADGRNLALDVVAAAAEGRVWSATDALEIGLVDQLGGLDSAIEAAAGRAGLDHYDIEYAEQPLSPGELILQQFAERMGSLGIVPQADTVAVLAGLAGPLLDAADLLSGLQDPRHIFMRCLTCAGASF</sequence>
<dbReference type="InterPro" id="IPR029045">
    <property type="entry name" value="ClpP/crotonase-like_dom_sf"/>
</dbReference>
<evidence type="ECO:0000256" key="1">
    <source>
        <dbReference type="ARBA" id="ARBA00008683"/>
    </source>
</evidence>
<dbReference type="SUPFAM" id="SSF52096">
    <property type="entry name" value="ClpP/crotonase"/>
    <property type="match status" value="2"/>
</dbReference>
<dbReference type="GO" id="GO:0008236">
    <property type="term" value="F:serine-type peptidase activity"/>
    <property type="evidence" value="ECO:0007669"/>
    <property type="project" value="UniProtKB-KW"/>
</dbReference>
<evidence type="ECO:0000313" key="8">
    <source>
        <dbReference type="EMBL" id="TDG14818.1"/>
    </source>
</evidence>
<evidence type="ECO:0000259" key="7">
    <source>
        <dbReference type="Pfam" id="PF01343"/>
    </source>
</evidence>
<evidence type="ECO:0000256" key="4">
    <source>
        <dbReference type="ARBA" id="ARBA00022825"/>
    </source>
</evidence>
<reference evidence="8 9" key="1">
    <citation type="submission" date="2019-03" db="EMBL/GenBank/DDBJ databases">
        <title>Seongchinamella monodicae gen. nov., sp. nov., a novel member of the Gammaproteobacteria isolated from a tidal mudflat of beach.</title>
        <authorList>
            <person name="Yang H.G."/>
            <person name="Kang J.W."/>
            <person name="Lee S.D."/>
        </authorList>
    </citation>
    <scope>NUCLEOTIDE SEQUENCE [LARGE SCALE GENOMIC DNA]</scope>
    <source>
        <strain evidence="8 9">GH4-78</strain>
    </source>
</reference>
<comment type="caution">
    <text evidence="8">The sequence shown here is derived from an EMBL/GenBank/DDBJ whole genome shotgun (WGS) entry which is preliminary data.</text>
</comment>
<keyword evidence="3" id="KW-0378">Hydrolase</keyword>
<proteinExistence type="inferred from homology"/>
<protein>
    <submittedName>
        <fullName evidence="8">Signal peptide peptidase SppA</fullName>
    </submittedName>
</protein>
<accession>A0A4R5LUE6</accession>
<keyword evidence="6" id="KW-0812">Transmembrane</keyword>
<dbReference type="Pfam" id="PF01343">
    <property type="entry name" value="Peptidase_S49"/>
    <property type="match status" value="2"/>
</dbReference>
<dbReference type="PANTHER" id="PTHR33209:SF1">
    <property type="entry name" value="PEPTIDASE S49 DOMAIN-CONTAINING PROTEIN"/>
    <property type="match status" value="1"/>
</dbReference>
<dbReference type="InterPro" id="IPR002142">
    <property type="entry name" value="Peptidase_S49"/>
</dbReference>
<dbReference type="InterPro" id="IPR047217">
    <property type="entry name" value="S49_SppA_67K_type_N"/>
</dbReference>
<dbReference type="CDD" id="cd07023">
    <property type="entry name" value="S49_Sppa_N_C"/>
    <property type="match status" value="1"/>
</dbReference>
<keyword evidence="2" id="KW-0645">Protease</keyword>
<comment type="similarity">
    <text evidence="1">Belongs to the peptidase S49 family.</text>
</comment>
<feature type="transmembrane region" description="Helical" evidence="6">
    <location>
        <begin position="21"/>
        <end position="41"/>
    </location>
</feature>
<evidence type="ECO:0000256" key="5">
    <source>
        <dbReference type="PIRSR" id="PIRSR001217-1"/>
    </source>
</evidence>
<dbReference type="RefSeq" id="WP_133208983.1">
    <property type="nucleotide sequence ID" value="NZ_SMSE01000001.1"/>
</dbReference>
<dbReference type="OrthoDB" id="9764363at2"/>